<keyword evidence="3" id="KW-0597">Phosphoprotein</keyword>
<dbReference type="CDD" id="cd05195">
    <property type="entry name" value="enoyl_red"/>
    <property type="match status" value="1"/>
</dbReference>
<dbReference type="InterPro" id="IPR036736">
    <property type="entry name" value="ACP-like_sf"/>
</dbReference>
<dbReference type="SUPFAM" id="SSF55048">
    <property type="entry name" value="Probable ACP-binding domain of malonyl-CoA ACP transacylase"/>
    <property type="match status" value="1"/>
</dbReference>
<dbReference type="Pfam" id="PF02801">
    <property type="entry name" value="Ketoacyl-synt_C"/>
    <property type="match status" value="1"/>
</dbReference>
<feature type="domain" description="Carrier" evidence="8">
    <location>
        <begin position="2012"/>
        <end position="2089"/>
    </location>
</feature>
<dbReference type="EMBL" id="VHSG01000006">
    <property type="protein sequence ID" value="TQV84279.1"/>
    <property type="molecule type" value="Genomic_DNA"/>
</dbReference>
<dbReference type="PROSITE" id="PS52019">
    <property type="entry name" value="PKS_MFAS_DH"/>
    <property type="match status" value="1"/>
</dbReference>
<evidence type="ECO:0000256" key="6">
    <source>
        <dbReference type="ARBA" id="ARBA00054155"/>
    </source>
</evidence>
<sequence length="2095" mass="232225">MINNTKFPIAVIGLGCRFPGGVSSPEQYWEMILNKTDAICEVPEGRWNHNMFYDANEKKVGKSHAKLGGFLQEDIFNFDPIFFGLSPRESEAMDPQQRYLLQTTYEALEDAGQVLDKLKKTSTGVFIGGFTLDNKLTQFGYLNRDRLDSNTATSATMTLLANRLSYVFDLNGTSLTVDTACSSSLVATHLACQSIWMGESELAIAGGVNIMSRPEYSIVMSKGKFLSKHGLCKAFDESAEGYTRGEGCGIAILKPLNKALADGDHIYSVIRNTGSNQDGATKGIAMPNGKSQRKLMERVYGEVDLSSAEIHAVEAHGTGTQAGDTTEANAINLVMSKAQRQTKCLVGSVKTNIGHLEAAAGIAGLIKASLMVNKGKILPNIHFDTPNPKIPFDDMHIRVPTEAESWPVETDTRRVVINSFGYGGTNAHAIVESFTVNKGKTLNKQSVDKMLILPITAQDEAALRKLCEKYAKQISETSSLADFYDILHSASARRTFFKNRACIIGRDKEEICENLLSLSKGQLSENIVLDSSSLEGEKATLAYVFTGMGPQWYAMGAELYEAYPVFKDFVDKADTIFTEISGWSIFSEMQKPESSSLISKTHIAQPANFVLQVGLFKLLEQYGVKPDVITGHSVGEVSAAYVSGMLNLEDALLVSHHRSRLQGTLAGCGSMLAVGLSEAEILPYIIQVDNVEIAAVNSPSSLTIAGKTESLTQLQLLFNDAGIFSRPLTVEVAYHCPEMDPIRDDVLDALKIIKPKTAHTPLYSTVTGELANEFEWDNNYWWKNIRQTVNFSKTIENISQNYHNTIFIEVGPHPVLKNAIKETLSNAGQPVLQAHTLNRKTNECISIRKSIARLFTLGHRLDWRKANSVSGQYVKLPSYPWSLEKYQCLSEKTIEELFGNEGHIFFNRRIDSPTPMWEVEFSHSLFPYAVDHKVEKSVVLPGAAYVEIGLAIAHYHLQSQTIGLEDIQFHNMLADQETVQTFINTSFEPVSGKFKVHSRVMGQRDSWKLHASGRIITNAAPNLGEISLDLSHAEEINVTDFYEKLSAVGLDYGAAFRPITQLKRLSATQVVAQIQQTDNQDDYDKYYLLHPTVLDAAFQTMAEGSEQPYVPVAIKNIYVNQPLPKMLNSLIEITERTDDAVYGNIILFDENKNILVRLDGVKARKFGQSINDKDSLHHHFYDLKWVESRTAEIAPPKISTWLVIGGEMEAHQYIQFFQEHKMSCHSATGMNMIDVDTVLETTPEITDIIYLEQLYGSDLFDNDKILGALTAVKNLVQIIIRKYPQRAVRLFVLTQNSYQVLPEDSPINLLGASFGALAQVVENEHANIAFYCIDVDSDKTLSANMENIFLSKDTTRERAFRGKKLFRHVLDKTQKLTGKNSKSSSLSAQEKPIALRIAETGDVMSLHFTEIAMQPLQATEIKVQTTAVSLNFKDLLKVYNKIDSSITDNTYYKDTLGFEVSGTVVEVGTAVKGFEIGEQVVGLVPDAFRSYANIPAHFATKIPSALSIYEAPTLISYMTAYHSLITLAQLQEGEKVLIHNATGGVGLIALQVAQWKSAEIYATAGSDEKRQYLRDMGIHHIYDSRSLQFAEEIRRDTKGYGIDVVLNAMAGEAVIQSFNLLAPYGRFIEIGKKNIADNNDLPMKAFNENLMFASVDIDRILKHKPALGAEIISQVCGCFEKGHFKPVPSKVFPANNVIDAFQFMSHSKHIGKVVLDFKSQKVDVLLSKNENSKIKSDASYLITGGTKGFGLEIAKWIASQKAGQLILASRSGADDKYSQEEINKLREQGAKVEVIATDVSSEREVQSLINTIKREMLPLRGVFHGAVVLEDNFLAQLTTESLYKVLGPKLIGAVNLHKFTECIPLDIFFCFSSVSALIGNKGQTSYILANAYLDALCHYRRSKGLAGTSINWGAISDVGILSRKTDVAAFFEKFGLSGISPEEAFTIIDQVLENDVTQIGAFRGDWSKLVKSMPSLAYPYTRFTNFLKQDNSDNAIEIARSDFFAKCPKDVELRDYITHNILESISQLLKFPIDKLNKNTSINNMGVDSLVAVELAMIFRQKMGFELSTVDILADPTPEQLSTKLLELLPAEATV</sequence>
<dbReference type="GO" id="GO:0031177">
    <property type="term" value="F:phosphopantetheine binding"/>
    <property type="evidence" value="ECO:0007669"/>
    <property type="project" value="InterPro"/>
</dbReference>
<dbReference type="Gene3D" id="3.40.366.10">
    <property type="entry name" value="Malonyl-Coenzyme A Acyl Carrier Protein, domain 2"/>
    <property type="match status" value="1"/>
</dbReference>
<dbReference type="PANTHER" id="PTHR45681:SF6">
    <property type="entry name" value="POLYKETIDE SYNTHASE 37"/>
    <property type="match status" value="1"/>
</dbReference>
<dbReference type="SMART" id="SM00825">
    <property type="entry name" value="PKS_KS"/>
    <property type="match status" value="1"/>
</dbReference>
<keyword evidence="5" id="KW-0511">Multifunctional enzyme</keyword>
<comment type="caution">
    <text evidence="11">The sequence shown here is derived from an EMBL/GenBank/DDBJ whole genome shotgun (WGS) entry which is preliminary data.</text>
</comment>
<accession>A0A545U477</accession>
<dbReference type="Pfam" id="PF08240">
    <property type="entry name" value="ADH_N"/>
    <property type="match status" value="1"/>
</dbReference>
<proteinExistence type="inferred from homology"/>
<dbReference type="Gene3D" id="3.10.129.110">
    <property type="entry name" value="Polyketide synthase dehydratase"/>
    <property type="match status" value="1"/>
</dbReference>
<dbReference type="SMART" id="SM00826">
    <property type="entry name" value="PKS_DH"/>
    <property type="match status" value="1"/>
</dbReference>
<dbReference type="GO" id="GO:0016491">
    <property type="term" value="F:oxidoreductase activity"/>
    <property type="evidence" value="ECO:0007669"/>
    <property type="project" value="InterPro"/>
</dbReference>
<dbReference type="InterPro" id="IPR014031">
    <property type="entry name" value="Ketoacyl_synth_C"/>
</dbReference>
<dbReference type="PROSITE" id="PS52004">
    <property type="entry name" value="KS3_2"/>
    <property type="match status" value="1"/>
</dbReference>
<dbReference type="Proteomes" id="UP000319732">
    <property type="component" value="Unassembled WGS sequence"/>
</dbReference>
<feature type="active site" description="Proton acceptor; for dehydratase activity" evidence="7">
    <location>
        <position position="932"/>
    </location>
</feature>
<dbReference type="InterPro" id="IPR032821">
    <property type="entry name" value="PKS_assoc"/>
</dbReference>
<dbReference type="PANTHER" id="PTHR45681">
    <property type="entry name" value="POLYKETIDE SYNTHASE 44-RELATED"/>
    <property type="match status" value="1"/>
</dbReference>
<dbReference type="InterPro" id="IPR049552">
    <property type="entry name" value="PKS_DH_N"/>
</dbReference>
<dbReference type="SUPFAM" id="SSF53901">
    <property type="entry name" value="Thiolase-like"/>
    <property type="match status" value="1"/>
</dbReference>
<evidence type="ECO:0000256" key="5">
    <source>
        <dbReference type="ARBA" id="ARBA00023268"/>
    </source>
</evidence>
<dbReference type="Pfam" id="PF13602">
    <property type="entry name" value="ADH_zinc_N_2"/>
    <property type="match status" value="1"/>
</dbReference>
<dbReference type="InterPro" id="IPR013968">
    <property type="entry name" value="PKS_KR"/>
</dbReference>
<dbReference type="SUPFAM" id="SSF47336">
    <property type="entry name" value="ACP-like"/>
    <property type="match status" value="1"/>
</dbReference>
<feature type="region of interest" description="C-terminal hotdog fold" evidence="7">
    <location>
        <begin position="1033"/>
        <end position="1172"/>
    </location>
</feature>
<dbReference type="InterPro" id="IPR049900">
    <property type="entry name" value="PKS_mFAS_DH"/>
</dbReference>
<comment type="function">
    <text evidence="6">Involved in production of the polyketide antibiotic thailandamide.</text>
</comment>
<organism evidence="11 12">
    <name type="scientific">Exilibacterium tricleocarpae</name>
    <dbReference type="NCBI Taxonomy" id="2591008"/>
    <lineage>
        <taxon>Bacteria</taxon>
        <taxon>Pseudomonadati</taxon>
        <taxon>Pseudomonadota</taxon>
        <taxon>Gammaproteobacteria</taxon>
        <taxon>Cellvibrionales</taxon>
        <taxon>Cellvibrionaceae</taxon>
        <taxon>Exilibacterium</taxon>
    </lineage>
</organism>
<dbReference type="SUPFAM" id="SSF50129">
    <property type="entry name" value="GroES-like"/>
    <property type="match status" value="1"/>
</dbReference>
<feature type="active site" description="Proton donor; for dehydratase activity" evidence="7">
    <location>
        <position position="1095"/>
    </location>
</feature>
<dbReference type="Pfam" id="PF14765">
    <property type="entry name" value="PS-DH"/>
    <property type="match status" value="1"/>
</dbReference>
<dbReference type="Pfam" id="PF00698">
    <property type="entry name" value="Acyl_transf_1"/>
    <property type="match status" value="1"/>
</dbReference>
<dbReference type="InterPro" id="IPR016036">
    <property type="entry name" value="Malonyl_transacylase_ACP-bd"/>
</dbReference>
<dbReference type="InterPro" id="IPR001227">
    <property type="entry name" value="Ac_transferase_dom_sf"/>
</dbReference>
<dbReference type="InterPro" id="IPR020843">
    <property type="entry name" value="ER"/>
</dbReference>
<dbReference type="SMART" id="SM00827">
    <property type="entry name" value="PKS_AT"/>
    <property type="match status" value="1"/>
</dbReference>
<dbReference type="CDD" id="cd00833">
    <property type="entry name" value="PKS"/>
    <property type="match status" value="1"/>
</dbReference>
<dbReference type="Pfam" id="PF00550">
    <property type="entry name" value="PP-binding"/>
    <property type="match status" value="1"/>
</dbReference>
<dbReference type="InterPro" id="IPR013154">
    <property type="entry name" value="ADH-like_N"/>
</dbReference>
<evidence type="ECO:0000313" key="12">
    <source>
        <dbReference type="Proteomes" id="UP000319732"/>
    </source>
</evidence>
<evidence type="ECO:0000259" key="10">
    <source>
        <dbReference type="PROSITE" id="PS52019"/>
    </source>
</evidence>
<dbReference type="InterPro" id="IPR016035">
    <property type="entry name" value="Acyl_Trfase/lysoPLipase"/>
</dbReference>
<evidence type="ECO:0000256" key="2">
    <source>
        <dbReference type="ARBA" id="ARBA00022450"/>
    </source>
</evidence>
<dbReference type="InterPro" id="IPR042104">
    <property type="entry name" value="PKS_dehydratase_sf"/>
</dbReference>
<comment type="similarity">
    <text evidence="1">Belongs to the short-chain dehydrogenases/reductases (SDR) family.</text>
</comment>
<feature type="domain" description="Ketosynthase family 3 (KS3)" evidence="9">
    <location>
        <begin position="6"/>
        <end position="433"/>
    </location>
</feature>
<dbReference type="Gene3D" id="3.90.180.10">
    <property type="entry name" value="Medium-chain alcohol dehydrogenases, catalytic domain"/>
    <property type="match status" value="1"/>
</dbReference>
<dbReference type="InterPro" id="IPR036291">
    <property type="entry name" value="NAD(P)-bd_dom_sf"/>
</dbReference>
<dbReference type="Pfam" id="PF08659">
    <property type="entry name" value="KR"/>
    <property type="match status" value="1"/>
</dbReference>
<dbReference type="InterPro" id="IPR057326">
    <property type="entry name" value="KR_dom"/>
</dbReference>
<keyword evidence="4" id="KW-0808">Transferase</keyword>
<dbReference type="RefSeq" id="WP_142903358.1">
    <property type="nucleotide sequence ID" value="NZ_ML660089.1"/>
</dbReference>
<dbReference type="Gene3D" id="3.30.70.3290">
    <property type="match status" value="1"/>
</dbReference>
<dbReference type="InterPro" id="IPR011032">
    <property type="entry name" value="GroES-like_sf"/>
</dbReference>
<feature type="region of interest" description="N-terminal hotdog fold" evidence="7">
    <location>
        <begin position="895"/>
        <end position="1022"/>
    </location>
</feature>
<keyword evidence="12" id="KW-1185">Reference proteome</keyword>
<evidence type="ECO:0000313" key="11">
    <source>
        <dbReference type="EMBL" id="TQV84279.1"/>
    </source>
</evidence>
<dbReference type="Gene3D" id="3.40.50.720">
    <property type="entry name" value="NAD(P)-binding Rossmann-like Domain"/>
    <property type="match status" value="3"/>
</dbReference>
<evidence type="ECO:0000259" key="9">
    <source>
        <dbReference type="PROSITE" id="PS52004"/>
    </source>
</evidence>
<dbReference type="FunFam" id="3.40.366.10:FF:000002">
    <property type="entry name" value="Probable polyketide synthase 2"/>
    <property type="match status" value="1"/>
</dbReference>
<dbReference type="InterPro" id="IPR049551">
    <property type="entry name" value="PKS_DH_C"/>
</dbReference>
<evidence type="ECO:0000256" key="3">
    <source>
        <dbReference type="ARBA" id="ARBA00022553"/>
    </source>
</evidence>
<dbReference type="CDD" id="cd08955">
    <property type="entry name" value="KR_2_FAS_SDR_x"/>
    <property type="match status" value="1"/>
</dbReference>
<dbReference type="SMART" id="SM00823">
    <property type="entry name" value="PKS_PP"/>
    <property type="match status" value="1"/>
</dbReference>
<dbReference type="InterPro" id="IPR016039">
    <property type="entry name" value="Thiolase-like"/>
</dbReference>
<dbReference type="Pfam" id="PF21089">
    <property type="entry name" value="PKS_DH_N"/>
    <property type="match status" value="1"/>
</dbReference>
<keyword evidence="2" id="KW-0596">Phosphopantetheine</keyword>
<dbReference type="SMART" id="SM00829">
    <property type="entry name" value="PKS_ER"/>
    <property type="match status" value="1"/>
</dbReference>
<dbReference type="SMART" id="SM00822">
    <property type="entry name" value="PKS_KR"/>
    <property type="match status" value="1"/>
</dbReference>
<dbReference type="Pfam" id="PF00109">
    <property type="entry name" value="ketoacyl-synt"/>
    <property type="match status" value="1"/>
</dbReference>
<evidence type="ECO:0000256" key="7">
    <source>
        <dbReference type="PROSITE-ProRule" id="PRU01363"/>
    </source>
</evidence>
<protein>
    <submittedName>
        <fullName evidence="11">SDR family NAD(P)-dependent oxidoreductase</fullName>
    </submittedName>
</protein>
<reference evidence="11 12" key="1">
    <citation type="submission" date="2019-06" db="EMBL/GenBank/DDBJ databases">
        <title>Whole genome sequence for Cellvibrionaceae sp. R142.</title>
        <authorList>
            <person name="Wang G."/>
        </authorList>
    </citation>
    <scope>NUCLEOTIDE SEQUENCE [LARGE SCALE GENOMIC DNA]</scope>
    <source>
        <strain evidence="11 12">R142</strain>
    </source>
</reference>
<dbReference type="PROSITE" id="PS50075">
    <property type="entry name" value="CARRIER"/>
    <property type="match status" value="1"/>
</dbReference>
<dbReference type="FunFam" id="3.40.50.720:FF:000209">
    <property type="entry name" value="Polyketide synthase Pks12"/>
    <property type="match status" value="1"/>
</dbReference>
<dbReference type="SUPFAM" id="SSF52151">
    <property type="entry name" value="FabD/lysophospholipase-like"/>
    <property type="match status" value="1"/>
</dbReference>
<dbReference type="InterPro" id="IPR014030">
    <property type="entry name" value="Ketoacyl_synth_N"/>
</dbReference>
<dbReference type="InterPro" id="IPR020841">
    <property type="entry name" value="PKS_Beta-ketoAc_synthase_dom"/>
</dbReference>
<dbReference type="GO" id="GO:0016746">
    <property type="term" value="F:acyltransferase activity"/>
    <property type="evidence" value="ECO:0007669"/>
    <property type="project" value="InterPro"/>
</dbReference>
<dbReference type="InterPro" id="IPR014043">
    <property type="entry name" value="Acyl_transferase_dom"/>
</dbReference>
<dbReference type="SUPFAM" id="SSF51735">
    <property type="entry name" value="NAD(P)-binding Rossmann-fold domains"/>
    <property type="match status" value="3"/>
</dbReference>
<dbReference type="InterPro" id="IPR009081">
    <property type="entry name" value="PP-bd_ACP"/>
</dbReference>
<evidence type="ECO:0000259" key="8">
    <source>
        <dbReference type="PROSITE" id="PS50075"/>
    </source>
</evidence>
<gene>
    <name evidence="11" type="ORF">FKG94_06375</name>
</gene>
<dbReference type="Gene3D" id="1.10.1200.10">
    <property type="entry name" value="ACP-like"/>
    <property type="match status" value="1"/>
</dbReference>
<dbReference type="Pfam" id="PF16197">
    <property type="entry name" value="KAsynt_C_assoc"/>
    <property type="match status" value="1"/>
</dbReference>
<dbReference type="FunFam" id="3.40.47.10:FF:000019">
    <property type="entry name" value="Polyketide synthase type I"/>
    <property type="match status" value="1"/>
</dbReference>
<evidence type="ECO:0000256" key="1">
    <source>
        <dbReference type="ARBA" id="ARBA00006484"/>
    </source>
</evidence>
<evidence type="ECO:0000256" key="4">
    <source>
        <dbReference type="ARBA" id="ARBA00022679"/>
    </source>
</evidence>
<dbReference type="Gene3D" id="3.40.47.10">
    <property type="match status" value="1"/>
</dbReference>
<dbReference type="OrthoDB" id="9778690at2"/>
<dbReference type="InterPro" id="IPR050444">
    <property type="entry name" value="Polyketide_Synthase"/>
</dbReference>
<dbReference type="InterPro" id="IPR020806">
    <property type="entry name" value="PKS_PP-bd"/>
</dbReference>
<dbReference type="InterPro" id="IPR020807">
    <property type="entry name" value="PKS_DH"/>
</dbReference>
<name>A0A545U477_9GAMM</name>
<feature type="domain" description="PKS/mFAS DH" evidence="10">
    <location>
        <begin position="895"/>
        <end position="1172"/>
    </location>
</feature>